<dbReference type="RefSeq" id="YP_009226626.1">
    <property type="nucleotide sequence ID" value="NC_029117.1"/>
</dbReference>
<keyword evidence="6" id="KW-0479">Metal-binding</keyword>
<dbReference type="EMBL" id="KT388076">
    <property type="protein sequence ID" value="ALR86810.1"/>
    <property type="molecule type" value="Genomic_DNA"/>
</dbReference>
<dbReference type="EMBL" id="KT388077">
    <property type="protein sequence ID" value="ALR86816.1"/>
    <property type="molecule type" value="Genomic_DNA"/>
</dbReference>
<evidence type="ECO:0000256" key="1">
    <source>
        <dbReference type="ARBA" id="ARBA00004192"/>
    </source>
</evidence>
<accession>A0A0S3JNM0</accession>
<dbReference type="OrthoDB" id="11041at10239"/>
<dbReference type="GeneID" id="26797763"/>
<evidence type="ECO:0000256" key="4">
    <source>
        <dbReference type="ARBA" id="ARBA00022581"/>
    </source>
</evidence>
<organism evidence="11 13">
    <name type="scientific">Turnip leaf roll virus</name>
    <dbReference type="NCBI Taxonomy" id="1766828"/>
    <lineage>
        <taxon>Viruses</taxon>
        <taxon>Monodnaviria</taxon>
        <taxon>Shotokuvirae</taxon>
        <taxon>Cressdnaviricota</taxon>
        <taxon>Repensiviricetes</taxon>
        <taxon>Geplafuvirales</taxon>
        <taxon>Geminiviridae</taxon>
        <taxon>Turncurtovirus</taxon>
        <taxon>Turncurtovirus rapae</taxon>
    </lineage>
</organism>
<reference evidence="11 13" key="1">
    <citation type="journal article" date="2016" name="Arch. Virol.">
        <title>Molecular diversity of turncurtoviruses in Iran.</title>
        <authorList>
            <person name="Kamali M."/>
            <person name="Heydarnejad J."/>
            <person name="Massumi H."/>
            <person name="Kvarnheden A."/>
            <person name="Kraberger S."/>
            <person name="Varsani A."/>
        </authorList>
    </citation>
    <scope>NUCLEOTIDE SEQUENCE [LARGE SCALE GENOMIC DNA]</scope>
    <source>
        <strain evidence="11">IR:Hom:Th2:Tur:12</strain>
        <strain evidence="12">IR:Hom:Th5:Tur:12</strain>
    </source>
</reference>
<keyword evidence="7" id="KW-0863">Zinc-finger</keyword>
<sequence>MKPLNPGRYKIQPSPLSRSLSTITRISKKPKTIHLPCKCKFTIHHGCGEGFTHRGTYNASSINDWDLHASNQESILPQTHIMGPPRERVVQHQNTTPLQLQPTETTGDTPMLDRVYGVGTSPEFDWTAFYNDFLEETQPLP</sequence>
<dbReference type="Pfam" id="PF01440">
    <property type="entry name" value="Gemini_AL2"/>
    <property type="match status" value="1"/>
</dbReference>
<keyword evidence="8" id="KW-0862">Zinc</keyword>
<evidence type="ECO:0000256" key="6">
    <source>
        <dbReference type="ARBA" id="ARBA00022723"/>
    </source>
</evidence>
<keyword evidence="3" id="KW-0941">Suppressor of RNA silencing</keyword>
<keyword evidence="10" id="KW-0899">Viral immunoevasion</keyword>
<name>A0A0S3JNM0_9GEMI</name>
<keyword evidence="4" id="KW-0945">Host-virus interaction</keyword>
<evidence type="ECO:0000256" key="5">
    <source>
        <dbReference type="ARBA" id="ARBA00022632"/>
    </source>
</evidence>
<evidence type="ECO:0000256" key="10">
    <source>
        <dbReference type="ARBA" id="ARBA00023280"/>
    </source>
</evidence>
<dbReference type="GO" id="GO:0008270">
    <property type="term" value="F:zinc ion binding"/>
    <property type="evidence" value="ECO:0007669"/>
    <property type="project" value="UniProtKB-KW"/>
</dbReference>
<evidence type="ECO:0000256" key="7">
    <source>
        <dbReference type="ARBA" id="ARBA00022771"/>
    </source>
</evidence>
<keyword evidence="13" id="KW-1185">Reference proteome</keyword>
<keyword evidence="9" id="KW-1035">Host cytoplasm</keyword>
<keyword evidence="5" id="KW-1090">Inhibition of host innate immune response by virus</keyword>
<dbReference type="GO" id="GO:0005198">
    <property type="term" value="F:structural molecule activity"/>
    <property type="evidence" value="ECO:0007669"/>
    <property type="project" value="InterPro"/>
</dbReference>
<evidence type="ECO:0000256" key="3">
    <source>
        <dbReference type="ARBA" id="ARBA00022463"/>
    </source>
</evidence>
<dbReference type="GO" id="GO:0019028">
    <property type="term" value="C:viral capsid"/>
    <property type="evidence" value="ECO:0007669"/>
    <property type="project" value="InterPro"/>
</dbReference>
<dbReference type="Proteomes" id="UP000203386">
    <property type="component" value="Segment"/>
</dbReference>
<evidence type="ECO:0000256" key="9">
    <source>
        <dbReference type="ARBA" id="ARBA00023200"/>
    </source>
</evidence>
<dbReference type="GO" id="GO:0030430">
    <property type="term" value="C:host cell cytoplasm"/>
    <property type="evidence" value="ECO:0007669"/>
    <property type="project" value="UniProtKB-SubCell"/>
</dbReference>
<comment type="subcellular location">
    <subcellularLocation>
        <location evidence="1">Host cytoplasm</location>
    </subcellularLocation>
</comment>
<dbReference type="KEGG" id="vg:26797763"/>
<evidence type="ECO:0000256" key="2">
    <source>
        <dbReference type="ARBA" id="ARBA00007672"/>
    </source>
</evidence>
<protein>
    <submittedName>
        <fullName evidence="11">C2</fullName>
    </submittedName>
</protein>
<dbReference type="InterPro" id="IPR000942">
    <property type="entry name" value="Gemini_AL2"/>
</dbReference>
<comment type="similarity">
    <text evidence="2">Belongs to the geminiviridae transcriptional activator protein family.</text>
</comment>
<evidence type="ECO:0000313" key="12">
    <source>
        <dbReference type="EMBL" id="ALR86816.1"/>
    </source>
</evidence>
<evidence type="ECO:0000313" key="13">
    <source>
        <dbReference type="Proteomes" id="UP000203386"/>
    </source>
</evidence>
<evidence type="ECO:0000313" key="11">
    <source>
        <dbReference type="EMBL" id="ALR86810.1"/>
    </source>
</evidence>
<evidence type="ECO:0000256" key="8">
    <source>
        <dbReference type="ARBA" id="ARBA00022833"/>
    </source>
</evidence>
<proteinExistence type="inferred from homology"/>
<dbReference type="GO" id="GO:0052170">
    <property type="term" value="P:symbiont-mediated suppression of host innate immune response"/>
    <property type="evidence" value="ECO:0007669"/>
    <property type="project" value="UniProtKB-KW"/>
</dbReference>